<dbReference type="PIRSF" id="PIRSF000148">
    <property type="entry name" value="ASA_dh"/>
    <property type="match status" value="1"/>
</dbReference>
<dbReference type="GO" id="GO:0046983">
    <property type="term" value="F:protein dimerization activity"/>
    <property type="evidence" value="ECO:0007669"/>
    <property type="project" value="InterPro"/>
</dbReference>
<feature type="domain" description="Semialdehyde dehydrogenase NAD-binding" evidence="17">
    <location>
        <begin position="8"/>
        <end position="123"/>
    </location>
</feature>
<feature type="binding site" evidence="15">
    <location>
        <begin position="163"/>
        <end position="164"/>
    </location>
    <ligand>
        <name>NADP(+)</name>
        <dbReference type="ChEBI" id="CHEBI:58349"/>
    </ligand>
</feature>
<name>A0A851GE15_9BACT</name>
<feature type="active site" description="Proton acceptor" evidence="15 16">
    <location>
        <position position="249"/>
    </location>
</feature>
<dbReference type="InterPro" id="IPR012080">
    <property type="entry name" value="Asp_semialdehyde_DH"/>
</dbReference>
<dbReference type="InterPro" id="IPR036291">
    <property type="entry name" value="NAD(P)-bd_dom_sf"/>
</dbReference>
<dbReference type="EMBL" id="JACBAZ010000003">
    <property type="protein sequence ID" value="NWK55666.1"/>
    <property type="molecule type" value="Genomic_DNA"/>
</dbReference>
<dbReference type="AlphaFoldDB" id="A0A851GE15"/>
<dbReference type="Gene3D" id="3.30.360.10">
    <property type="entry name" value="Dihydrodipicolinate Reductase, domain 2"/>
    <property type="match status" value="1"/>
</dbReference>
<evidence type="ECO:0000256" key="9">
    <source>
        <dbReference type="ARBA" id="ARBA00022857"/>
    </source>
</evidence>
<keyword evidence="12 15" id="KW-0457">Lysine biosynthesis</keyword>
<evidence type="ECO:0000256" key="11">
    <source>
        <dbReference type="ARBA" id="ARBA00023002"/>
    </source>
</evidence>
<evidence type="ECO:0000256" key="8">
    <source>
        <dbReference type="ARBA" id="ARBA00022697"/>
    </source>
</evidence>
<dbReference type="GO" id="GO:0019877">
    <property type="term" value="P:diaminopimelate biosynthetic process"/>
    <property type="evidence" value="ECO:0007669"/>
    <property type="project" value="UniProtKB-UniRule"/>
</dbReference>
<evidence type="ECO:0000256" key="13">
    <source>
        <dbReference type="ARBA" id="ARBA00023167"/>
    </source>
</evidence>
<dbReference type="InterPro" id="IPR000534">
    <property type="entry name" value="Semialdehyde_DH_NAD-bd"/>
</dbReference>
<evidence type="ECO:0000256" key="5">
    <source>
        <dbReference type="ARBA" id="ARBA00011738"/>
    </source>
</evidence>
<dbReference type="SUPFAM" id="SSF55347">
    <property type="entry name" value="Glyceraldehyde-3-phosphate dehydrogenase-like, C-terminal domain"/>
    <property type="match status" value="1"/>
</dbReference>
<protein>
    <recommendedName>
        <fullName evidence="6 15">Aspartate-semialdehyde dehydrogenase</fullName>
        <shortName evidence="15">ASA dehydrogenase</shortName>
        <shortName evidence="15">ASADH</shortName>
        <ecNumber evidence="6 15">1.2.1.11</ecNumber>
    </recommendedName>
    <alternativeName>
        <fullName evidence="15">Aspartate-beta-semialdehyde dehydrogenase</fullName>
    </alternativeName>
</protein>
<dbReference type="InterPro" id="IPR012280">
    <property type="entry name" value="Semialdhyde_DH_dimer_dom"/>
</dbReference>
<comment type="function">
    <text evidence="15">Catalyzes the NADPH-dependent formation of L-aspartate-semialdehyde (L-ASA) by the reductive dephosphorylation of L-aspartyl-4-phosphate.</text>
</comment>
<dbReference type="SUPFAM" id="SSF51735">
    <property type="entry name" value="NAD(P)-binding Rossmann-fold domains"/>
    <property type="match status" value="1"/>
</dbReference>
<accession>A0A851GE15</accession>
<proteinExistence type="inferred from homology"/>
<evidence type="ECO:0000256" key="16">
    <source>
        <dbReference type="PIRSR" id="PIRSR000148-1"/>
    </source>
</evidence>
<evidence type="ECO:0000256" key="10">
    <source>
        <dbReference type="ARBA" id="ARBA00022915"/>
    </source>
</evidence>
<feature type="binding site" evidence="15">
    <location>
        <begin position="15"/>
        <end position="18"/>
    </location>
    <ligand>
        <name>NADP(+)</name>
        <dbReference type="ChEBI" id="CHEBI:58349"/>
    </ligand>
</feature>
<feature type="binding site" evidence="15">
    <location>
        <position position="242"/>
    </location>
    <ligand>
        <name>substrate</name>
    </ligand>
</feature>
<evidence type="ECO:0000256" key="2">
    <source>
        <dbReference type="ARBA" id="ARBA00005076"/>
    </source>
</evidence>
<keyword evidence="10 15" id="KW-0220">Diaminopimelate biosynthesis</keyword>
<evidence type="ECO:0000256" key="15">
    <source>
        <dbReference type="HAMAP-Rule" id="MF_02121"/>
    </source>
</evidence>
<comment type="similarity">
    <text evidence="4 15">Belongs to the aspartate-semialdehyde dehydrogenase family.</text>
</comment>
<feature type="binding site" evidence="15">
    <location>
        <position position="322"/>
    </location>
    <ligand>
        <name>NADP(+)</name>
        <dbReference type="ChEBI" id="CHEBI:58349"/>
    </ligand>
</feature>
<keyword evidence="8 15" id="KW-0791">Threonine biosynthesis</keyword>
<feature type="active site" description="Acyl-thioester intermediate" evidence="15 16">
    <location>
        <position position="133"/>
    </location>
</feature>
<keyword evidence="13 15" id="KW-0486">Methionine biosynthesis</keyword>
<comment type="caution">
    <text evidence="18">The sequence shown here is derived from an EMBL/GenBank/DDBJ whole genome shotgun (WGS) entry which is preliminary data.</text>
</comment>
<comment type="pathway">
    <text evidence="3 15">Amino-acid biosynthesis; L-threonine biosynthesis; L-threonine from L-aspartate: step 2/5.</text>
</comment>
<keyword evidence="7 15" id="KW-0028">Amino-acid biosynthesis</keyword>
<evidence type="ECO:0000256" key="7">
    <source>
        <dbReference type="ARBA" id="ARBA00022605"/>
    </source>
</evidence>
<dbReference type="HAMAP" id="MF_02121">
    <property type="entry name" value="ASADH"/>
    <property type="match status" value="1"/>
</dbReference>
<evidence type="ECO:0000259" key="17">
    <source>
        <dbReference type="SMART" id="SM00859"/>
    </source>
</evidence>
<dbReference type="GO" id="GO:0009097">
    <property type="term" value="P:isoleucine biosynthetic process"/>
    <property type="evidence" value="ECO:0007669"/>
    <property type="project" value="UniProtKB-UniRule"/>
</dbReference>
<dbReference type="Proteomes" id="UP000557872">
    <property type="component" value="Unassembled WGS sequence"/>
</dbReference>
<reference evidence="18 19" key="1">
    <citation type="submission" date="2020-07" db="EMBL/GenBank/DDBJ databases">
        <title>Roseicoccus Jingziensis gen. nov., sp. nov., isolated from coastal seawater.</title>
        <authorList>
            <person name="Feng X."/>
        </authorList>
    </citation>
    <scope>NUCLEOTIDE SEQUENCE [LARGE SCALE GENOMIC DNA]</scope>
    <source>
        <strain evidence="18 19">N1E253</strain>
    </source>
</reference>
<dbReference type="EC" id="1.2.1.11" evidence="6 15"/>
<dbReference type="GO" id="GO:0071266">
    <property type="term" value="P:'de novo' L-methionine biosynthetic process"/>
    <property type="evidence" value="ECO:0007669"/>
    <property type="project" value="UniProtKB-UniRule"/>
</dbReference>
<feature type="binding site" evidence="15">
    <location>
        <position position="160"/>
    </location>
    <ligand>
        <name>substrate</name>
    </ligand>
</feature>
<dbReference type="Pfam" id="PF01118">
    <property type="entry name" value="Semialdhyde_dh"/>
    <property type="match status" value="1"/>
</dbReference>
<evidence type="ECO:0000256" key="3">
    <source>
        <dbReference type="ARBA" id="ARBA00005097"/>
    </source>
</evidence>
<comment type="pathway">
    <text evidence="1 15">Amino-acid biosynthesis; L-methionine biosynthesis via de novo pathway; L-homoserine from L-aspartate: step 2/3.</text>
</comment>
<organism evidence="18 19">
    <name type="scientific">Oceaniferula marina</name>
    <dbReference type="NCBI Taxonomy" id="2748318"/>
    <lineage>
        <taxon>Bacteria</taxon>
        <taxon>Pseudomonadati</taxon>
        <taxon>Verrucomicrobiota</taxon>
        <taxon>Verrucomicrobiia</taxon>
        <taxon>Verrucomicrobiales</taxon>
        <taxon>Verrucomicrobiaceae</taxon>
        <taxon>Oceaniferula</taxon>
    </lineage>
</organism>
<dbReference type="SMART" id="SM00859">
    <property type="entry name" value="Semialdhyde_dh"/>
    <property type="match status" value="1"/>
</dbReference>
<dbReference type="Gene3D" id="3.40.50.720">
    <property type="entry name" value="NAD(P)-binding Rossmann-like Domain"/>
    <property type="match status" value="1"/>
</dbReference>
<evidence type="ECO:0000256" key="14">
    <source>
        <dbReference type="ARBA" id="ARBA00047891"/>
    </source>
</evidence>
<feature type="binding site" evidence="15">
    <location>
        <begin position="43"/>
        <end position="44"/>
    </location>
    <ligand>
        <name>NADP(+)</name>
        <dbReference type="ChEBI" id="CHEBI:58349"/>
    </ligand>
</feature>
<comment type="catalytic activity">
    <reaction evidence="14 15">
        <text>L-aspartate 4-semialdehyde + phosphate + NADP(+) = 4-phospho-L-aspartate + NADPH + H(+)</text>
        <dbReference type="Rhea" id="RHEA:24284"/>
        <dbReference type="ChEBI" id="CHEBI:15378"/>
        <dbReference type="ChEBI" id="CHEBI:43474"/>
        <dbReference type="ChEBI" id="CHEBI:57535"/>
        <dbReference type="ChEBI" id="CHEBI:57783"/>
        <dbReference type="ChEBI" id="CHEBI:58349"/>
        <dbReference type="ChEBI" id="CHEBI:537519"/>
        <dbReference type="EC" id="1.2.1.11"/>
    </reaction>
</comment>
<keyword evidence="11 15" id="KW-0560">Oxidoreductase</keyword>
<dbReference type="UniPathway" id="UPA00034">
    <property type="reaction ID" value="UER00016"/>
</dbReference>
<dbReference type="RefSeq" id="WP_178932213.1">
    <property type="nucleotide sequence ID" value="NZ_JACBAZ010000003.1"/>
</dbReference>
<dbReference type="NCBIfam" id="TIGR01296">
    <property type="entry name" value="asd_B"/>
    <property type="match status" value="1"/>
</dbReference>
<comment type="caution">
    <text evidence="15">Lacks conserved residue(s) required for the propagation of feature annotation.</text>
</comment>
<dbReference type="Pfam" id="PF02774">
    <property type="entry name" value="Semialdhyde_dhC"/>
    <property type="match status" value="1"/>
</dbReference>
<feature type="binding site" evidence="15">
    <location>
        <position position="103"/>
    </location>
    <ligand>
        <name>phosphate</name>
        <dbReference type="ChEBI" id="CHEBI:43474"/>
    </ligand>
</feature>
<dbReference type="GO" id="GO:0051287">
    <property type="term" value="F:NAD binding"/>
    <property type="evidence" value="ECO:0007669"/>
    <property type="project" value="InterPro"/>
</dbReference>
<dbReference type="PANTHER" id="PTHR46278">
    <property type="entry name" value="DEHYDROGENASE, PUTATIVE-RELATED"/>
    <property type="match status" value="1"/>
</dbReference>
<dbReference type="GO" id="GO:0004073">
    <property type="term" value="F:aspartate-semialdehyde dehydrogenase activity"/>
    <property type="evidence" value="ECO:0007669"/>
    <property type="project" value="UniProtKB-UniRule"/>
</dbReference>
<dbReference type="GO" id="GO:0050661">
    <property type="term" value="F:NADP binding"/>
    <property type="evidence" value="ECO:0007669"/>
    <property type="project" value="UniProtKB-UniRule"/>
</dbReference>
<gene>
    <name evidence="15" type="primary">asd</name>
    <name evidence="18" type="ORF">HW115_08590</name>
</gene>
<dbReference type="CDD" id="cd18131">
    <property type="entry name" value="ASADH_C_bac_euk_like"/>
    <property type="match status" value="1"/>
</dbReference>
<keyword evidence="19" id="KW-1185">Reference proteome</keyword>
<evidence type="ECO:0000313" key="19">
    <source>
        <dbReference type="Proteomes" id="UP000557872"/>
    </source>
</evidence>
<dbReference type="GO" id="GO:0009088">
    <property type="term" value="P:threonine biosynthetic process"/>
    <property type="evidence" value="ECO:0007669"/>
    <property type="project" value="UniProtKB-UniRule"/>
</dbReference>
<comment type="subunit">
    <text evidence="5 15">Homodimer.</text>
</comment>
<evidence type="ECO:0000256" key="4">
    <source>
        <dbReference type="ARBA" id="ARBA00010584"/>
    </source>
</evidence>
<comment type="pathway">
    <text evidence="2 15">Amino-acid biosynthesis; L-lysine biosynthesis via DAP pathway; (S)-tetrahydrodipicolinate from L-aspartate: step 2/4.</text>
</comment>
<evidence type="ECO:0000256" key="1">
    <source>
        <dbReference type="ARBA" id="ARBA00005021"/>
    </source>
</evidence>
<dbReference type="UniPathway" id="UPA00051">
    <property type="reaction ID" value="UER00464"/>
</dbReference>
<evidence type="ECO:0000313" key="18">
    <source>
        <dbReference type="EMBL" id="NWK55666.1"/>
    </source>
</evidence>
<keyword evidence="9 15" id="KW-0521">NADP</keyword>
<dbReference type="CDD" id="cd02316">
    <property type="entry name" value="VcASADH2_like_N"/>
    <property type="match status" value="1"/>
</dbReference>
<dbReference type="UniPathway" id="UPA00050">
    <property type="reaction ID" value="UER00463"/>
</dbReference>
<evidence type="ECO:0000256" key="12">
    <source>
        <dbReference type="ARBA" id="ARBA00023154"/>
    </source>
</evidence>
<dbReference type="GO" id="GO:0009089">
    <property type="term" value="P:lysine biosynthetic process via diaminopimelate"/>
    <property type="evidence" value="ECO:0007669"/>
    <property type="project" value="UniProtKB-UniRule"/>
</dbReference>
<dbReference type="InterPro" id="IPR005986">
    <property type="entry name" value="Asp_semialdehyde_DH_beta"/>
</dbReference>
<evidence type="ECO:0000256" key="6">
    <source>
        <dbReference type="ARBA" id="ARBA00013120"/>
    </source>
</evidence>
<dbReference type="NCBIfam" id="NF011456">
    <property type="entry name" value="PRK14874.1"/>
    <property type="match status" value="1"/>
</dbReference>
<sequence>MNTTNPKHVAVVGATGAVGQEMLDCLEARDFPISELTLLASARSAGKEISFRGKLIKVKELTHDSFEGVDIALFSAGGGLSLEFAPSAAAAGAVVIDNSSAFRMDEDVPLVVPEVNPEAVQDRPKGIIANPNCTTIITLMALYPLHKLYGLKSIIASSYQAVSGSGAQGIIELDDQIKALGAGGEVTPDMMNVYPVQIASNVIPHVDAFTENGYTKEELKMLNESRKILALPELKVTCTCVRVPVHRSHSVSVTAQFEKPVDVAEARATFADYPGINAKDNPDEQLYPVPLDTTQKDDCLIGRIRKDMVFNNALALWVVGDQVRKGAALNAVQIAELV</sequence>
<dbReference type="PANTHER" id="PTHR46278:SF2">
    <property type="entry name" value="ASPARTATE-SEMIALDEHYDE DEHYDROGENASE"/>
    <property type="match status" value="1"/>
</dbReference>